<evidence type="ECO:0000313" key="2">
    <source>
        <dbReference type="Proteomes" id="UP001597094"/>
    </source>
</evidence>
<keyword evidence="2" id="KW-1185">Reference proteome</keyword>
<dbReference type="RefSeq" id="WP_377526609.1">
    <property type="nucleotide sequence ID" value="NZ_JBHTLD010000075.1"/>
</dbReference>
<reference evidence="2" key="1">
    <citation type="journal article" date="2019" name="Int. J. Syst. Evol. Microbiol.">
        <title>The Global Catalogue of Microorganisms (GCM) 10K type strain sequencing project: providing services to taxonomists for standard genome sequencing and annotation.</title>
        <authorList>
            <consortium name="The Broad Institute Genomics Platform"/>
            <consortium name="The Broad Institute Genome Sequencing Center for Infectious Disease"/>
            <person name="Wu L."/>
            <person name="Ma J."/>
        </authorList>
    </citation>
    <scope>NUCLEOTIDE SEQUENCE [LARGE SCALE GENOMIC DNA]</scope>
    <source>
        <strain evidence="2">JCM 31319</strain>
    </source>
</reference>
<evidence type="ECO:0000313" key="1">
    <source>
        <dbReference type="EMBL" id="MFD1186526.1"/>
    </source>
</evidence>
<dbReference type="Proteomes" id="UP001597094">
    <property type="component" value="Unassembled WGS sequence"/>
</dbReference>
<comment type="caution">
    <text evidence="1">The sequence shown here is derived from an EMBL/GenBank/DDBJ whole genome shotgun (WGS) entry which is preliminary data.</text>
</comment>
<dbReference type="EMBL" id="JBHTLD010000075">
    <property type="protein sequence ID" value="MFD1186526.1"/>
    <property type="molecule type" value="Genomic_DNA"/>
</dbReference>
<organism evidence="1 2">
    <name type="scientific">Pontibacter rugosus</name>
    <dbReference type="NCBI Taxonomy" id="1745966"/>
    <lineage>
        <taxon>Bacteria</taxon>
        <taxon>Pseudomonadati</taxon>
        <taxon>Bacteroidota</taxon>
        <taxon>Cytophagia</taxon>
        <taxon>Cytophagales</taxon>
        <taxon>Hymenobacteraceae</taxon>
        <taxon>Pontibacter</taxon>
    </lineage>
</organism>
<proteinExistence type="predicted"/>
<gene>
    <name evidence="1" type="ORF">ACFQ2O_09940</name>
</gene>
<sequence length="70" mass="8084">MIRQQHEAWALFLYVASGQYGSALLFNQTEIKQFPPQFDVPEYVCHNSMRELAMKVAALHPILPSHKNEI</sequence>
<protein>
    <submittedName>
        <fullName evidence="1">Uncharacterized protein</fullName>
    </submittedName>
</protein>
<accession>A0ABW3SQZ8</accession>
<name>A0ABW3SQZ8_9BACT</name>